<gene>
    <name evidence="2" type="ORF">B0T20DRAFT_249612</name>
</gene>
<feature type="compositionally biased region" description="Basic and acidic residues" evidence="1">
    <location>
        <begin position="94"/>
        <end position="103"/>
    </location>
</feature>
<comment type="caution">
    <text evidence="2">The sequence shown here is derived from an EMBL/GenBank/DDBJ whole genome shotgun (WGS) entry which is preliminary data.</text>
</comment>
<protein>
    <recommendedName>
        <fullName evidence="4">Adhesin domain-containing protein</fullName>
    </recommendedName>
</protein>
<feature type="compositionally biased region" description="Polar residues" evidence="1">
    <location>
        <begin position="26"/>
        <end position="39"/>
    </location>
</feature>
<feature type="compositionally biased region" description="Low complexity" evidence="1">
    <location>
        <begin position="195"/>
        <end position="205"/>
    </location>
</feature>
<dbReference type="EMBL" id="JAUTDP010000008">
    <property type="protein sequence ID" value="KAK3397108.1"/>
    <property type="molecule type" value="Genomic_DNA"/>
</dbReference>
<feature type="compositionally biased region" description="Low complexity" evidence="1">
    <location>
        <begin position="174"/>
        <end position="186"/>
    </location>
</feature>
<sequence>MSHRYSDNLYSYPGLGNDEDIEGTAGPQQDQGHNQNASQHIYDFSSGPSYNSPFSPPELEEDPSIEPTMTGDSKAREAARLSGRDIPDEDIYNADERHGDTTHQHPPSQIDDAGYPALPMSRSAYATPSAHSQPQQAAYYPYIPSQAGNSSSSGPYIPRTSGSPYAAYPQHRQSTTSSHGSSSPFPFEAPPAYTPSPTSASPTSPLNSHAASSTSYQTFPQATTPSTSSSSNDSMGRPDESTGLLQGRGPESMGGNPGDGPENVRPKWTERVKSRLPSRETVKKTLLVLIVAVLLLGIVTDSRDLEWDDLDPYPPSRPDHGRGGGGGHNGDTSPSKPPAMQYPDLDNELDWFGRYHCGGGGGNHKRLTETHDVTFSSSKHLTINQERLERDGDSHHYDTYVQVQGEVILRRSGKDTPGPSTIVLDVIVNDDRIPIATDWNPNDQVFTIKTPDGLNTGERNRKLCATVKLTVWVPEDAELNYLQITTIHLGVQLLDNLSLTVNTLAKIDAVASNIISAFSGSASKGAVTLRKDKTPPSDTSPDSFAFHPRKCEAGTTSGQIYGVWPLHDSLTLKTTSGDIKVGIEPQENWDKDSQATTAELSIRSSSGDVDFREHGASSSSSKLPQRDYLVDVHTTSGNVHALAAFGLSATVKSTSGTLKLELLPVLKSSSDDDSHPVEVSTSSTSGTTYITVLDPLYFSSSTKSSPALRNIHNQHTSTSGDYHLSLPSVWEGEIVMTSLSGKLGVAGKDVKLIKSGEKWPGFNKELVARKGEVGGDKGEGSRVRVGLTSGSGEVKVGL</sequence>
<dbReference type="AlphaFoldDB" id="A0AAE0PC05"/>
<feature type="region of interest" description="Disordered" evidence="1">
    <location>
        <begin position="305"/>
        <end position="340"/>
    </location>
</feature>
<reference evidence="2" key="2">
    <citation type="submission" date="2023-07" db="EMBL/GenBank/DDBJ databases">
        <authorList>
            <consortium name="Lawrence Berkeley National Laboratory"/>
            <person name="Haridas S."/>
            <person name="Hensen N."/>
            <person name="Bonometti L."/>
            <person name="Westerberg I."/>
            <person name="Brannstrom I.O."/>
            <person name="Guillou S."/>
            <person name="Cros-Aarteil S."/>
            <person name="Calhoun S."/>
            <person name="Kuo A."/>
            <person name="Mondo S."/>
            <person name="Pangilinan J."/>
            <person name="Riley R."/>
            <person name="LaButti K."/>
            <person name="Andreopoulos B."/>
            <person name="Lipzen A."/>
            <person name="Chen C."/>
            <person name="Yanf M."/>
            <person name="Daum C."/>
            <person name="Ng V."/>
            <person name="Clum A."/>
            <person name="Steindorff A."/>
            <person name="Ohm R."/>
            <person name="Martin F."/>
            <person name="Silar P."/>
            <person name="Natvig D."/>
            <person name="Lalanne C."/>
            <person name="Gautier V."/>
            <person name="Ament-velasquez S.L."/>
            <person name="Kruys A."/>
            <person name="Hutchinson M.I."/>
            <person name="Powell A.J."/>
            <person name="Barry K."/>
            <person name="Miller A.N."/>
            <person name="Grigoriev I.V."/>
            <person name="Debuchy R."/>
            <person name="Gladieux P."/>
            <person name="Thoren M.H."/>
            <person name="Johannesson H."/>
        </authorList>
    </citation>
    <scope>NUCLEOTIDE SEQUENCE</scope>
    <source>
        <strain evidence="2">FGSC 1904</strain>
    </source>
</reference>
<feature type="region of interest" description="Disordered" evidence="1">
    <location>
        <begin position="526"/>
        <end position="545"/>
    </location>
</feature>
<feature type="compositionally biased region" description="Basic and acidic residues" evidence="1">
    <location>
        <begin position="262"/>
        <end position="276"/>
    </location>
</feature>
<evidence type="ECO:0008006" key="4">
    <source>
        <dbReference type="Google" id="ProtNLM"/>
    </source>
</evidence>
<name>A0AAE0PC05_SORBR</name>
<proteinExistence type="predicted"/>
<dbReference type="Proteomes" id="UP001281003">
    <property type="component" value="Unassembled WGS sequence"/>
</dbReference>
<reference evidence="2" key="1">
    <citation type="journal article" date="2023" name="Mol. Phylogenet. Evol.">
        <title>Genome-scale phylogeny and comparative genomics of the fungal order Sordariales.</title>
        <authorList>
            <person name="Hensen N."/>
            <person name="Bonometti L."/>
            <person name="Westerberg I."/>
            <person name="Brannstrom I.O."/>
            <person name="Guillou S."/>
            <person name="Cros-Aarteil S."/>
            <person name="Calhoun S."/>
            <person name="Haridas S."/>
            <person name="Kuo A."/>
            <person name="Mondo S."/>
            <person name="Pangilinan J."/>
            <person name="Riley R."/>
            <person name="LaButti K."/>
            <person name="Andreopoulos B."/>
            <person name="Lipzen A."/>
            <person name="Chen C."/>
            <person name="Yan M."/>
            <person name="Daum C."/>
            <person name="Ng V."/>
            <person name="Clum A."/>
            <person name="Steindorff A."/>
            <person name="Ohm R.A."/>
            <person name="Martin F."/>
            <person name="Silar P."/>
            <person name="Natvig D.O."/>
            <person name="Lalanne C."/>
            <person name="Gautier V."/>
            <person name="Ament-Velasquez S.L."/>
            <person name="Kruys A."/>
            <person name="Hutchinson M.I."/>
            <person name="Powell A.J."/>
            <person name="Barry K."/>
            <person name="Miller A.N."/>
            <person name="Grigoriev I.V."/>
            <person name="Debuchy R."/>
            <person name="Gladieux P."/>
            <person name="Hiltunen Thoren M."/>
            <person name="Johannesson H."/>
        </authorList>
    </citation>
    <scope>NUCLEOTIDE SEQUENCE</scope>
    <source>
        <strain evidence="2">FGSC 1904</strain>
    </source>
</reference>
<keyword evidence="3" id="KW-1185">Reference proteome</keyword>
<accession>A0AAE0PC05</accession>
<feature type="compositionally biased region" description="Basic and acidic residues" evidence="1">
    <location>
        <begin position="73"/>
        <end position="86"/>
    </location>
</feature>
<feature type="compositionally biased region" description="Polar residues" evidence="1">
    <location>
        <begin position="124"/>
        <end position="136"/>
    </location>
</feature>
<feature type="region of interest" description="Disordered" evidence="1">
    <location>
        <begin position="1"/>
        <end position="276"/>
    </location>
</feature>
<feature type="compositionally biased region" description="Polar residues" evidence="1">
    <location>
        <begin position="206"/>
        <end position="222"/>
    </location>
</feature>
<organism evidence="2 3">
    <name type="scientific">Sordaria brevicollis</name>
    <dbReference type="NCBI Taxonomy" id="83679"/>
    <lineage>
        <taxon>Eukaryota</taxon>
        <taxon>Fungi</taxon>
        <taxon>Dikarya</taxon>
        <taxon>Ascomycota</taxon>
        <taxon>Pezizomycotina</taxon>
        <taxon>Sordariomycetes</taxon>
        <taxon>Sordariomycetidae</taxon>
        <taxon>Sordariales</taxon>
        <taxon>Sordariaceae</taxon>
        <taxon>Sordaria</taxon>
    </lineage>
</organism>
<evidence type="ECO:0000313" key="2">
    <source>
        <dbReference type="EMBL" id="KAK3397108.1"/>
    </source>
</evidence>
<evidence type="ECO:0000313" key="3">
    <source>
        <dbReference type="Proteomes" id="UP001281003"/>
    </source>
</evidence>
<evidence type="ECO:0000256" key="1">
    <source>
        <dbReference type="SAM" id="MobiDB-lite"/>
    </source>
</evidence>